<name>A0ACC2SB49_9FUNG</name>
<sequence length="77" mass="8572">MQANYKLLTNHSPLQENDDSSKPVPGYDPGRTLGTGDQEPHKGTLREYLDTRLKKGYIRVSKSPCLSPLLFVKKKGG</sequence>
<gene>
    <name evidence="1" type="ORF">DSO57_1001574</name>
</gene>
<reference evidence="1" key="1">
    <citation type="submission" date="2022-04" db="EMBL/GenBank/DDBJ databases">
        <title>Genome of the entomopathogenic fungus Entomophthora muscae.</title>
        <authorList>
            <person name="Elya C."/>
            <person name="Lovett B.R."/>
            <person name="Lee E."/>
            <person name="Macias A.M."/>
            <person name="Hajek A.E."/>
            <person name="De Bivort B.L."/>
            <person name="Kasson M.T."/>
            <person name="De Fine Licht H.H."/>
            <person name="Stajich J.E."/>
        </authorList>
    </citation>
    <scope>NUCLEOTIDE SEQUENCE</scope>
    <source>
        <strain evidence="1">Berkeley</strain>
    </source>
</reference>
<protein>
    <submittedName>
        <fullName evidence="1">Uncharacterized protein</fullName>
    </submittedName>
</protein>
<dbReference type="Proteomes" id="UP001165960">
    <property type="component" value="Unassembled WGS sequence"/>
</dbReference>
<dbReference type="EMBL" id="QTSX02005683">
    <property type="protein sequence ID" value="KAJ9059502.1"/>
    <property type="molecule type" value="Genomic_DNA"/>
</dbReference>
<accession>A0ACC2SB49</accession>
<comment type="caution">
    <text evidence="1">The sequence shown here is derived from an EMBL/GenBank/DDBJ whole genome shotgun (WGS) entry which is preliminary data.</text>
</comment>
<evidence type="ECO:0000313" key="2">
    <source>
        <dbReference type="Proteomes" id="UP001165960"/>
    </source>
</evidence>
<keyword evidence="2" id="KW-1185">Reference proteome</keyword>
<organism evidence="1 2">
    <name type="scientific">Entomophthora muscae</name>
    <dbReference type="NCBI Taxonomy" id="34485"/>
    <lineage>
        <taxon>Eukaryota</taxon>
        <taxon>Fungi</taxon>
        <taxon>Fungi incertae sedis</taxon>
        <taxon>Zoopagomycota</taxon>
        <taxon>Entomophthoromycotina</taxon>
        <taxon>Entomophthoromycetes</taxon>
        <taxon>Entomophthorales</taxon>
        <taxon>Entomophthoraceae</taxon>
        <taxon>Entomophthora</taxon>
    </lineage>
</organism>
<proteinExistence type="predicted"/>
<evidence type="ECO:0000313" key="1">
    <source>
        <dbReference type="EMBL" id="KAJ9059502.1"/>
    </source>
</evidence>